<evidence type="ECO:0000256" key="2">
    <source>
        <dbReference type="ARBA" id="ARBA00023163"/>
    </source>
</evidence>
<protein>
    <submittedName>
        <fullName evidence="5">Helix-turn-helix domain-containing protein</fullName>
    </submittedName>
</protein>
<proteinExistence type="predicted"/>
<evidence type="ECO:0000259" key="4">
    <source>
        <dbReference type="Pfam" id="PF24278"/>
    </source>
</evidence>
<evidence type="ECO:0000313" key="5">
    <source>
        <dbReference type="EMBL" id="MFD1512871.1"/>
    </source>
</evidence>
<name>A0ABD6AT18_9EURY</name>
<dbReference type="RefSeq" id="WP_250872846.1">
    <property type="nucleotide sequence ID" value="NZ_JALXFV010000003.1"/>
</dbReference>
<feature type="domain" description="HTH bat-type" evidence="3">
    <location>
        <begin position="162"/>
        <end position="210"/>
    </location>
</feature>
<keyword evidence="6" id="KW-1185">Reference proteome</keyword>
<sequence length="220" mass="23166">MKHVRVAITAHGEEGAVHPTYDVLTNAPFVERATALQWNVTGDTLGILHHVEGDVDAFDEAIGAIDPVVDYELEPAGEGAFYAYVVDSLTAASRGLFGAFAGEGVVVVPPIVYHADGRVTLSVFGPGERLRETVAAIDPPVEVDVEEVGGLTHVPPSGETRLSERQREALAAGLALGYYDVPREASVEDVATALSCAPSTAAEHLRKAEATAVRAILGSW</sequence>
<accession>A0ABD6AT18</accession>
<evidence type="ECO:0000256" key="1">
    <source>
        <dbReference type="ARBA" id="ARBA00023015"/>
    </source>
</evidence>
<dbReference type="AlphaFoldDB" id="A0ABD6AT18"/>
<comment type="caution">
    <text evidence="5">The sequence shown here is derived from an EMBL/GenBank/DDBJ whole genome shotgun (WGS) entry which is preliminary data.</text>
</comment>
<gene>
    <name evidence="5" type="ORF">ACFSBT_06205</name>
</gene>
<reference evidence="5 6" key="1">
    <citation type="journal article" date="2019" name="Int. J. Syst. Evol. Microbiol.">
        <title>The Global Catalogue of Microorganisms (GCM) 10K type strain sequencing project: providing services to taxonomists for standard genome sequencing and annotation.</title>
        <authorList>
            <consortium name="The Broad Institute Genomics Platform"/>
            <consortium name="The Broad Institute Genome Sequencing Center for Infectious Disease"/>
            <person name="Wu L."/>
            <person name="Ma J."/>
        </authorList>
    </citation>
    <scope>NUCLEOTIDE SEQUENCE [LARGE SCALE GENOMIC DNA]</scope>
    <source>
        <strain evidence="5 6">CGMCC 1.12563</strain>
    </source>
</reference>
<dbReference type="InterPro" id="IPR007050">
    <property type="entry name" value="HTH_bacterioopsin"/>
</dbReference>
<evidence type="ECO:0000259" key="3">
    <source>
        <dbReference type="Pfam" id="PF04967"/>
    </source>
</evidence>
<dbReference type="Proteomes" id="UP001597187">
    <property type="component" value="Unassembled WGS sequence"/>
</dbReference>
<feature type="domain" description="HVO-0513-like N-terminal" evidence="4">
    <location>
        <begin position="18"/>
        <end position="149"/>
    </location>
</feature>
<organism evidence="5 6">
    <name type="scientific">Halomarina rubra</name>
    <dbReference type="NCBI Taxonomy" id="2071873"/>
    <lineage>
        <taxon>Archaea</taxon>
        <taxon>Methanobacteriati</taxon>
        <taxon>Methanobacteriota</taxon>
        <taxon>Stenosarchaea group</taxon>
        <taxon>Halobacteria</taxon>
        <taxon>Halobacteriales</taxon>
        <taxon>Natronomonadaceae</taxon>
        <taxon>Halomarina</taxon>
    </lineage>
</organism>
<dbReference type="Pfam" id="PF04967">
    <property type="entry name" value="HTH_10"/>
    <property type="match status" value="1"/>
</dbReference>
<dbReference type="EMBL" id="JBHUDC010000003">
    <property type="protein sequence ID" value="MFD1512871.1"/>
    <property type="molecule type" value="Genomic_DNA"/>
</dbReference>
<dbReference type="InterPro" id="IPR056493">
    <property type="entry name" value="HVO_0513_N"/>
</dbReference>
<dbReference type="PANTHER" id="PTHR34236">
    <property type="entry name" value="DIMETHYL SULFOXIDE REDUCTASE TRANSCRIPTIONAL ACTIVATOR"/>
    <property type="match status" value="1"/>
</dbReference>
<dbReference type="Pfam" id="PF24278">
    <property type="entry name" value="HVO_0513_N"/>
    <property type="match status" value="1"/>
</dbReference>
<keyword evidence="2" id="KW-0804">Transcription</keyword>
<keyword evidence="1" id="KW-0805">Transcription regulation</keyword>
<dbReference type="PANTHER" id="PTHR34236:SF1">
    <property type="entry name" value="DIMETHYL SULFOXIDE REDUCTASE TRANSCRIPTIONAL ACTIVATOR"/>
    <property type="match status" value="1"/>
</dbReference>
<evidence type="ECO:0000313" key="6">
    <source>
        <dbReference type="Proteomes" id="UP001597187"/>
    </source>
</evidence>